<keyword evidence="2" id="KW-1185">Reference proteome</keyword>
<evidence type="ECO:0000313" key="2">
    <source>
        <dbReference type="Proteomes" id="UP000224902"/>
    </source>
</evidence>
<dbReference type="EMBL" id="KX774321">
    <property type="protein sequence ID" value="AOZ63865.1"/>
    <property type="molecule type" value="Genomic_DNA"/>
</dbReference>
<accession>A0A1I9SAQ9</accession>
<sequence>MINLEDLHTSGLVLTPGNQGYLTCDRDPDLYKYVVVVYDANLESLGWFYSTSTRLASALVASAIGPLMLASYYNSNSGYMPEVTEDYLLDFFGPKTEDGEPFVTAFSFKTKGVQNYVAFYRNLAKMGK</sequence>
<reference evidence="2" key="1">
    <citation type="submission" date="2016-08" db="EMBL/GenBank/DDBJ databases">
        <authorList>
            <person name="Seilhamer J.J."/>
        </authorList>
    </citation>
    <scope>NUCLEOTIDE SEQUENCE [LARGE SCALE GENOMIC DNA]</scope>
</reference>
<protein>
    <submittedName>
        <fullName evidence="1">Uncharacterized protein</fullName>
    </submittedName>
</protein>
<name>A0A1I9SAQ9_9CAUD</name>
<gene>
    <name evidence="1" type="ORF">SEA_WEASELS2_287</name>
</gene>
<evidence type="ECO:0000313" key="1">
    <source>
        <dbReference type="EMBL" id="AOZ63865.1"/>
    </source>
</evidence>
<dbReference type="Proteomes" id="UP000224902">
    <property type="component" value="Segment"/>
</dbReference>
<proteinExistence type="predicted"/>
<organism evidence="1 2">
    <name type="scientific">Rhodococcus phage Weasels2</name>
    <dbReference type="NCBI Taxonomy" id="1897437"/>
    <lineage>
        <taxon>Viruses</taxon>
        <taxon>Duplodnaviria</taxon>
        <taxon>Heunggongvirae</taxon>
        <taxon>Uroviricota</taxon>
        <taxon>Caudoviricetes</taxon>
        <taxon>Weaselvirus</taxon>
        <taxon>Weaselvirus weasel</taxon>
    </lineage>
</organism>